<gene>
    <name evidence="2" type="ordered locus">AALP_Aa2g109600</name>
</gene>
<evidence type="ECO:0000313" key="2">
    <source>
        <dbReference type="EMBL" id="KFK41280.1"/>
    </source>
</evidence>
<feature type="compositionally biased region" description="Low complexity" evidence="1">
    <location>
        <begin position="92"/>
        <end position="108"/>
    </location>
</feature>
<evidence type="ECO:0000313" key="3">
    <source>
        <dbReference type="Proteomes" id="UP000029120"/>
    </source>
</evidence>
<protein>
    <submittedName>
        <fullName evidence="2">Uncharacterized protein</fullName>
    </submittedName>
</protein>
<sequence length="370" mass="40630">MRVENPTSNFDGGRGEELVGDDLTSRYFADGTDVTMTSGIEVAVDSVVTDVTVGTDVVAVSDVGYRRIDGLDPSRFIDDIYPMLPPGYADASLSSPSSSSSGSRGSSVEGDDEDLLVEVEQMKKAKRKRKVKVRHVPLASTLSDEKSLQRVWKKCGVSEEIGSRGSSVEGDDEDLLVEVEHTKKAKRKRNVKVRHVPLGSTLSDEKYLQGLQKKCGISEEIVLVVVEDTRVLEAVDMAREDMIRDIEGRVSRVAELLAKLGGKAKEDMLDLGEIDANLKFIKVLQGKKVPKPVDEVKRLRGQQGEIYEGWDVFREFIADVKEVIRIFDAANDIYVAQAEQVSKVAGPSATETIDIEGVVLEERVGNEDAE</sequence>
<organism evidence="2 3">
    <name type="scientific">Arabis alpina</name>
    <name type="common">Alpine rock-cress</name>
    <dbReference type="NCBI Taxonomy" id="50452"/>
    <lineage>
        <taxon>Eukaryota</taxon>
        <taxon>Viridiplantae</taxon>
        <taxon>Streptophyta</taxon>
        <taxon>Embryophyta</taxon>
        <taxon>Tracheophyta</taxon>
        <taxon>Spermatophyta</taxon>
        <taxon>Magnoliopsida</taxon>
        <taxon>eudicotyledons</taxon>
        <taxon>Gunneridae</taxon>
        <taxon>Pentapetalae</taxon>
        <taxon>rosids</taxon>
        <taxon>malvids</taxon>
        <taxon>Brassicales</taxon>
        <taxon>Brassicaceae</taxon>
        <taxon>Arabideae</taxon>
        <taxon>Arabis</taxon>
    </lineage>
</organism>
<evidence type="ECO:0000256" key="1">
    <source>
        <dbReference type="SAM" id="MobiDB-lite"/>
    </source>
</evidence>
<dbReference type="Proteomes" id="UP000029120">
    <property type="component" value="Chromosome 2"/>
</dbReference>
<dbReference type="AlphaFoldDB" id="A0A087HGM8"/>
<name>A0A087HGM8_ARAAL</name>
<keyword evidence="3" id="KW-1185">Reference proteome</keyword>
<proteinExistence type="predicted"/>
<accession>A0A087HGM8</accession>
<reference evidence="3" key="1">
    <citation type="journal article" date="2015" name="Nat. Plants">
        <title>Genome expansion of Arabis alpina linked with retrotransposition and reduced symmetric DNA methylation.</title>
        <authorList>
            <person name="Willing E.M."/>
            <person name="Rawat V."/>
            <person name="Mandakova T."/>
            <person name="Maumus F."/>
            <person name="James G.V."/>
            <person name="Nordstroem K.J."/>
            <person name="Becker C."/>
            <person name="Warthmann N."/>
            <person name="Chica C."/>
            <person name="Szarzynska B."/>
            <person name="Zytnicki M."/>
            <person name="Albani M.C."/>
            <person name="Kiefer C."/>
            <person name="Bergonzi S."/>
            <person name="Castaings L."/>
            <person name="Mateos J.L."/>
            <person name="Berns M.C."/>
            <person name="Bujdoso N."/>
            <person name="Piofczyk T."/>
            <person name="de Lorenzo L."/>
            <person name="Barrero-Sicilia C."/>
            <person name="Mateos I."/>
            <person name="Piednoel M."/>
            <person name="Hagmann J."/>
            <person name="Chen-Min-Tao R."/>
            <person name="Iglesias-Fernandez R."/>
            <person name="Schuster S.C."/>
            <person name="Alonso-Blanco C."/>
            <person name="Roudier F."/>
            <person name="Carbonero P."/>
            <person name="Paz-Ares J."/>
            <person name="Davis S.J."/>
            <person name="Pecinka A."/>
            <person name="Quesneville H."/>
            <person name="Colot V."/>
            <person name="Lysak M.A."/>
            <person name="Weigel D."/>
            <person name="Coupland G."/>
            <person name="Schneeberger K."/>
        </authorList>
    </citation>
    <scope>NUCLEOTIDE SEQUENCE [LARGE SCALE GENOMIC DNA]</scope>
    <source>
        <strain evidence="3">cv. Pajares</strain>
    </source>
</reference>
<dbReference type="EMBL" id="CM002870">
    <property type="protein sequence ID" value="KFK41280.1"/>
    <property type="molecule type" value="Genomic_DNA"/>
</dbReference>
<dbReference type="Gramene" id="KFK41280">
    <property type="protein sequence ID" value="KFK41280"/>
    <property type="gene ID" value="AALP_AA2G109600"/>
</dbReference>
<feature type="region of interest" description="Disordered" evidence="1">
    <location>
        <begin position="91"/>
        <end position="114"/>
    </location>
</feature>